<evidence type="ECO:0000256" key="1">
    <source>
        <dbReference type="SAM" id="SignalP"/>
    </source>
</evidence>
<keyword evidence="3" id="KW-1185">Reference proteome</keyword>
<dbReference type="InterPro" id="IPR036511">
    <property type="entry name" value="TGT-like_sf"/>
</dbReference>
<dbReference type="EMBL" id="JAAPAO010000405">
    <property type="protein sequence ID" value="KAF4660643.1"/>
    <property type="molecule type" value="Genomic_DNA"/>
</dbReference>
<sequence length="447" mass="50188">MKGIPSVVLYSVILSHIVLLIEASGQRGVFRNSKKQTEDEAFSSVIGHKERSGTSFEKLTLTSDSFSSPSRPTAEDLDEAAKFSAAVVERFSYKHTAKSDSQQQADISSKELPACKVTNGEDTIVYYIDKSEGSLQFDELQCGDERWLFDPFTDDFMYVKGLEEEIYLERQGLLAKTLAKLSGVPTSSLRVTAAFCGVTLVKLQSLSKAMGFDSVFSGVCLGHRKTMEQVPRMKFTLSPGRRATNPQPNKLILRVGGFSSESPAVEGLTKRVEPFESEVKRRAVYKYRDLQEGVPRTDMAHVNVAECRVTHDQYGISFTINEDRDMLKLSELKCGVNTYSYDIFDEVLFRETTHCEPNIDRRVYVNGAGRPSSFLAHVENGIDMSDQFCAEASVKLNQLSRAMGYENIFFLQCPPHFAFATPIIENIKTDMRNSRHMCLAQKKRFVP</sequence>
<reference evidence="2 3" key="1">
    <citation type="submission" date="2020-04" db="EMBL/GenBank/DDBJ databases">
        <title>Perkinsus chesapeaki whole genome sequence.</title>
        <authorList>
            <person name="Bogema D.R."/>
        </authorList>
    </citation>
    <scope>NUCLEOTIDE SEQUENCE [LARGE SCALE GENOMIC DNA]</scope>
    <source>
        <strain evidence="2">ATCC PRA-425</strain>
    </source>
</reference>
<comment type="caution">
    <text evidence="2">The sequence shown here is derived from an EMBL/GenBank/DDBJ whole genome shotgun (WGS) entry which is preliminary data.</text>
</comment>
<feature type="chain" id="PRO_5029498192" evidence="1">
    <location>
        <begin position="24"/>
        <end position="447"/>
    </location>
</feature>
<feature type="signal peptide" evidence="1">
    <location>
        <begin position="1"/>
        <end position="23"/>
    </location>
</feature>
<accession>A0A7J6LN69</accession>
<keyword evidence="1" id="KW-0732">Signal</keyword>
<dbReference type="AlphaFoldDB" id="A0A7J6LN69"/>
<dbReference type="SUPFAM" id="SSF51713">
    <property type="entry name" value="tRNA-guanine transglycosylase"/>
    <property type="match status" value="1"/>
</dbReference>
<dbReference type="GO" id="GO:0006400">
    <property type="term" value="P:tRNA modification"/>
    <property type="evidence" value="ECO:0007669"/>
    <property type="project" value="InterPro"/>
</dbReference>
<gene>
    <name evidence="2" type="ORF">FOL47_007065</name>
</gene>
<evidence type="ECO:0000313" key="3">
    <source>
        <dbReference type="Proteomes" id="UP000591131"/>
    </source>
</evidence>
<evidence type="ECO:0000313" key="2">
    <source>
        <dbReference type="EMBL" id="KAF4660643.1"/>
    </source>
</evidence>
<proteinExistence type="predicted"/>
<dbReference type="Proteomes" id="UP000591131">
    <property type="component" value="Unassembled WGS sequence"/>
</dbReference>
<organism evidence="2 3">
    <name type="scientific">Perkinsus chesapeaki</name>
    <name type="common">Clam parasite</name>
    <name type="synonym">Perkinsus andrewsi</name>
    <dbReference type="NCBI Taxonomy" id="330153"/>
    <lineage>
        <taxon>Eukaryota</taxon>
        <taxon>Sar</taxon>
        <taxon>Alveolata</taxon>
        <taxon>Perkinsozoa</taxon>
        <taxon>Perkinsea</taxon>
        <taxon>Perkinsida</taxon>
        <taxon>Perkinsidae</taxon>
        <taxon>Perkinsus</taxon>
    </lineage>
</organism>
<protein>
    <submittedName>
        <fullName evidence="2">Uncharacterized protein</fullName>
    </submittedName>
</protein>
<name>A0A7J6LN69_PERCH</name>